<proteinExistence type="predicted"/>
<organism evidence="1 2">
    <name type="scientific">Aliarcobacter cryaerophilus</name>
    <dbReference type="NCBI Taxonomy" id="28198"/>
    <lineage>
        <taxon>Bacteria</taxon>
        <taxon>Pseudomonadati</taxon>
        <taxon>Campylobacterota</taxon>
        <taxon>Epsilonproteobacteria</taxon>
        <taxon>Campylobacterales</taxon>
        <taxon>Arcobacteraceae</taxon>
        <taxon>Aliarcobacter</taxon>
    </lineage>
</organism>
<sequence length="103" mass="12074">MKKIVLGTAISLAIFLSGCSENKQEKQGREAFKQNVEINFDKAKKEALKTFSSEQIQKWIDEDPRIQEIEKSYIEYNNKKNKHIDFSKFDWSVGKKENKNESK</sequence>
<protein>
    <recommendedName>
        <fullName evidence="3">Lipoprotein</fullName>
    </recommendedName>
</protein>
<name>A0A2S9T6C4_9BACT</name>
<reference evidence="1 2" key="1">
    <citation type="submission" date="2017-09" db="EMBL/GenBank/DDBJ databases">
        <title>Reassesment of A. cryaerophilus.</title>
        <authorList>
            <person name="Perez-Cataluna A."/>
            <person name="Collado L."/>
            <person name="Salgado O."/>
            <person name="Lefinanco V."/>
            <person name="Figueras M.J."/>
        </authorList>
    </citation>
    <scope>NUCLEOTIDE SEQUENCE [LARGE SCALE GENOMIC DNA]</scope>
    <source>
        <strain evidence="1 2">LMG 10210</strain>
    </source>
</reference>
<gene>
    <name evidence="1" type="ORF">CJ673_07770</name>
</gene>
<comment type="caution">
    <text evidence="1">The sequence shown here is derived from an EMBL/GenBank/DDBJ whole genome shotgun (WGS) entry which is preliminary data.</text>
</comment>
<evidence type="ECO:0000313" key="2">
    <source>
        <dbReference type="Proteomes" id="UP000238281"/>
    </source>
</evidence>
<evidence type="ECO:0008006" key="3">
    <source>
        <dbReference type="Google" id="ProtNLM"/>
    </source>
</evidence>
<evidence type="ECO:0000313" key="1">
    <source>
        <dbReference type="EMBL" id="PRM94384.1"/>
    </source>
</evidence>
<dbReference type="EMBL" id="NXGE01000004">
    <property type="protein sequence ID" value="PRM94384.1"/>
    <property type="molecule type" value="Genomic_DNA"/>
</dbReference>
<dbReference type="AlphaFoldDB" id="A0A2S9T6C4"/>
<dbReference type="PROSITE" id="PS51257">
    <property type="entry name" value="PROKAR_LIPOPROTEIN"/>
    <property type="match status" value="1"/>
</dbReference>
<dbReference type="RefSeq" id="WP_105915651.1">
    <property type="nucleotide sequence ID" value="NZ_NXGE01000004.1"/>
</dbReference>
<dbReference type="Proteomes" id="UP000238281">
    <property type="component" value="Unassembled WGS sequence"/>
</dbReference>
<accession>A0A2S9T6C4</accession>